<dbReference type="PANTHER" id="PTHR34605:SF3">
    <property type="entry name" value="P CELL-TYPE AGGLUTINATION PROTEIN MAP4-LIKE-RELATED"/>
    <property type="match status" value="1"/>
</dbReference>
<dbReference type="STRING" id="200324.A0A2N5SMF7"/>
<dbReference type="GO" id="GO:0003677">
    <property type="term" value="F:DNA binding"/>
    <property type="evidence" value="ECO:0007669"/>
    <property type="project" value="InterPro"/>
</dbReference>
<dbReference type="GO" id="GO:0006310">
    <property type="term" value="P:DNA recombination"/>
    <property type="evidence" value="ECO:0007669"/>
    <property type="project" value="UniProtKB-KW"/>
</dbReference>
<evidence type="ECO:0000313" key="3">
    <source>
        <dbReference type="Proteomes" id="UP000235388"/>
    </source>
</evidence>
<proteinExistence type="predicted"/>
<protein>
    <recommendedName>
        <fullName evidence="4">Tyr recombinase domain-containing protein</fullName>
    </recommendedName>
</protein>
<evidence type="ECO:0000313" key="2">
    <source>
        <dbReference type="EMBL" id="PLW14427.1"/>
    </source>
</evidence>
<evidence type="ECO:0008006" key="4">
    <source>
        <dbReference type="Google" id="ProtNLM"/>
    </source>
</evidence>
<dbReference type="InterPro" id="IPR011010">
    <property type="entry name" value="DNA_brk_join_enz"/>
</dbReference>
<dbReference type="GO" id="GO:0015074">
    <property type="term" value="P:DNA integration"/>
    <property type="evidence" value="ECO:0007669"/>
    <property type="project" value="InterPro"/>
</dbReference>
<comment type="caution">
    <text evidence="2">The sequence shown here is derived from an EMBL/GenBank/DDBJ whole genome shotgun (WGS) entry which is preliminary data.</text>
</comment>
<dbReference type="PANTHER" id="PTHR34605">
    <property type="entry name" value="PHAGE_INTEGRASE DOMAIN-CONTAINING PROTEIN"/>
    <property type="match status" value="1"/>
</dbReference>
<dbReference type="AlphaFoldDB" id="A0A2N5SMF7"/>
<gene>
    <name evidence="2" type="ORF">PCANC_15977</name>
</gene>
<name>A0A2N5SMF7_9BASI</name>
<accession>A0A2N5SMF7</accession>
<keyword evidence="1" id="KW-0233">DNA recombination</keyword>
<dbReference type="Proteomes" id="UP000235388">
    <property type="component" value="Unassembled WGS sequence"/>
</dbReference>
<organism evidence="2 3">
    <name type="scientific">Puccinia coronata f. sp. avenae</name>
    <dbReference type="NCBI Taxonomy" id="200324"/>
    <lineage>
        <taxon>Eukaryota</taxon>
        <taxon>Fungi</taxon>
        <taxon>Dikarya</taxon>
        <taxon>Basidiomycota</taxon>
        <taxon>Pucciniomycotina</taxon>
        <taxon>Pucciniomycetes</taxon>
        <taxon>Pucciniales</taxon>
        <taxon>Pucciniaceae</taxon>
        <taxon>Puccinia</taxon>
    </lineage>
</organism>
<dbReference type="EMBL" id="PGCJ01000921">
    <property type="protein sequence ID" value="PLW14427.1"/>
    <property type="molecule type" value="Genomic_DNA"/>
</dbReference>
<dbReference type="InterPro" id="IPR052925">
    <property type="entry name" value="Phage_Integrase-like_Recomb"/>
</dbReference>
<evidence type="ECO:0000256" key="1">
    <source>
        <dbReference type="ARBA" id="ARBA00023172"/>
    </source>
</evidence>
<dbReference type="SUPFAM" id="SSF56349">
    <property type="entry name" value="DNA breaking-rejoining enzymes"/>
    <property type="match status" value="1"/>
</dbReference>
<dbReference type="OrthoDB" id="2503678at2759"/>
<keyword evidence="3" id="KW-1185">Reference proteome</keyword>
<dbReference type="InterPro" id="IPR013762">
    <property type="entry name" value="Integrase-like_cat_sf"/>
</dbReference>
<sequence length="332" mass="36263">MPRLASANTRLASGTTKVGLIRPEVLSSKTAVASSQFGLASVQPSVASTKSKLPSSYADAVSPGQHNIATHLRWWGCLAMLHCQGALSNRTVAIAFHKAQYPYHTKTRVKLVLKASGRQDAVLLPKPGKSPVLITNLVDLYDLLSGQGPEAESIKDLAIIAFWGMARIGELTHCSNRGRISYRTEPTSRDVKNLTHVTVIEIHQAKTAKPGKIQFIKLRPMNSPLCPVKAITRRLRATSTGTDSLLGHDQNATRVNLTKRRANEVLSAAWQHLGKPKLSGHLFRVVGASLRNTTGISIDQIKSLGRWTSDCYQRYIKPLSQTNLINSLAILE</sequence>
<reference evidence="2 3" key="1">
    <citation type="submission" date="2017-11" db="EMBL/GenBank/DDBJ databases">
        <title>De novo assembly and phasing of dikaryotic genomes from two isolates of Puccinia coronata f. sp. avenae, the causal agent of oat crown rust.</title>
        <authorList>
            <person name="Miller M.E."/>
            <person name="Zhang Y."/>
            <person name="Omidvar V."/>
            <person name="Sperschneider J."/>
            <person name="Schwessinger B."/>
            <person name="Raley C."/>
            <person name="Palmer J.M."/>
            <person name="Garnica D."/>
            <person name="Upadhyaya N."/>
            <person name="Rathjen J."/>
            <person name="Taylor J.M."/>
            <person name="Park R.F."/>
            <person name="Dodds P.N."/>
            <person name="Hirsch C.D."/>
            <person name="Kianian S.F."/>
            <person name="Figueroa M."/>
        </authorList>
    </citation>
    <scope>NUCLEOTIDE SEQUENCE [LARGE SCALE GENOMIC DNA]</scope>
    <source>
        <strain evidence="2">12NC29</strain>
    </source>
</reference>
<dbReference type="Gene3D" id="1.10.443.10">
    <property type="entry name" value="Intergrase catalytic core"/>
    <property type="match status" value="1"/>
</dbReference>